<evidence type="ECO:0000313" key="8">
    <source>
        <dbReference type="EMBL" id="EJT49147.1"/>
    </source>
</evidence>
<dbReference type="Gene3D" id="1.10.8.60">
    <property type="match status" value="1"/>
</dbReference>
<keyword evidence="5" id="KW-0067">ATP-binding</keyword>
<protein>
    <recommendedName>
        <fullName evidence="7">Replication factor C C-terminal domain-containing protein</fullName>
    </recommendedName>
</protein>
<dbReference type="HOGENOM" id="CLU_093950_0_0_1"/>
<dbReference type="InterPro" id="IPR027417">
    <property type="entry name" value="P-loop_NTPase"/>
</dbReference>
<dbReference type="Pfam" id="PF08542">
    <property type="entry name" value="Rep_fac_C"/>
    <property type="match status" value="1"/>
</dbReference>
<dbReference type="GO" id="GO:0003689">
    <property type="term" value="F:DNA clamp loader activity"/>
    <property type="evidence" value="ECO:0007669"/>
    <property type="project" value="TreeGrafter"/>
</dbReference>
<dbReference type="PANTHER" id="PTHR11669">
    <property type="entry name" value="REPLICATION FACTOR C / DNA POLYMERASE III GAMMA-TAU SUBUNIT"/>
    <property type="match status" value="1"/>
</dbReference>
<dbReference type="GO" id="GO:0003677">
    <property type="term" value="F:DNA binding"/>
    <property type="evidence" value="ECO:0007669"/>
    <property type="project" value="InterPro"/>
</dbReference>
<dbReference type="GO" id="GO:0006271">
    <property type="term" value="P:DNA strand elongation involved in DNA replication"/>
    <property type="evidence" value="ECO:0007669"/>
    <property type="project" value="UniProtKB-ARBA"/>
</dbReference>
<dbReference type="GO" id="GO:0005524">
    <property type="term" value="F:ATP binding"/>
    <property type="evidence" value="ECO:0007669"/>
    <property type="project" value="UniProtKB-KW"/>
</dbReference>
<sequence>MSEPMDVDEPSTSVAPTQAKPFNAMSALMAGARAKGKEKAVTPVNDKEGLPWIYGASYKKHILELNASDDRGIDVVRDQIKSFAATKVLFSKGFKLIILDEADMMTQAAQGALRRADRSVNLTSDGRGALLKLSRGDMRRALNVLQACHAAYDIVDEAAVYTCTGNPQPADIQKVVQMVPKLTTVITSLKAEKGLALQDLITGAYDFLETVKLPANARIYLLDHLGQTEQRLALGGSEKMQLTALLGAFKVAVELSQKK</sequence>
<dbReference type="GeneID" id="25985310"/>
<dbReference type="SUPFAM" id="SSF52540">
    <property type="entry name" value="P-loop containing nucleoside triphosphate hydrolases"/>
    <property type="match status" value="1"/>
</dbReference>
<dbReference type="InterPro" id="IPR008921">
    <property type="entry name" value="DNA_pol3_clamp-load_cplx_C"/>
</dbReference>
<name>J6F1V1_TRIAS</name>
<evidence type="ECO:0000313" key="9">
    <source>
        <dbReference type="Proteomes" id="UP000002748"/>
    </source>
</evidence>
<dbReference type="InterPro" id="IPR050238">
    <property type="entry name" value="DNA_Rep/Repair_Clamp_Loader"/>
</dbReference>
<evidence type="ECO:0000256" key="1">
    <source>
        <dbReference type="ARBA" id="ARBA00004123"/>
    </source>
</evidence>
<evidence type="ECO:0000259" key="7">
    <source>
        <dbReference type="Pfam" id="PF08542"/>
    </source>
</evidence>
<dbReference type="InterPro" id="IPR013748">
    <property type="entry name" value="Rep_factorC_C"/>
</dbReference>
<dbReference type="KEGG" id="tasa:A1Q1_01796"/>
<keyword evidence="3" id="KW-0235">DNA replication</keyword>
<accession>J6F1V1</accession>
<dbReference type="InterPro" id="IPR047854">
    <property type="entry name" value="RFC_lid"/>
</dbReference>
<dbReference type="GO" id="GO:0006281">
    <property type="term" value="P:DNA repair"/>
    <property type="evidence" value="ECO:0007669"/>
    <property type="project" value="TreeGrafter"/>
</dbReference>
<dbReference type="VEuPathDB" id="FungiDB:A1Q1_01796"/>
<evidence type="ECO:0000256" key="3">
    <source>
        <dbReference type="ARBA" id="ARBA00022705"/>
    </source>
</evidence>
<comment type="subcellular location">
    <subcellularLocation>
        <location evidence="1">Nucleus</location>
    </subcellularLocation>
</comment>
<dbReference type="GO" id="GO:0031389">
    <property type="term" value="C:Rad17 RFC-like complex"/>
    <property type="evidence" value="ECO:0007669"/>
    <property type="project" value="TreeGrafter"/>
</dbReference>
<organism evidence="8 9">
    <name type="scientific">Trichosporon asahii var. asahii (strain ATCC 90039 / CBS 2479 / JCM 2466 / KCTC 7840 / NBRC 103889/ NCYC 2677 / UAMH 7654)</name>
    <name type="common">Yeast</name>
    <dbReference type="NCBI Taxonomy" id="1186058"/>
    <lineage>
        <taxon>Eukaryota</taxon>
        <taxon>Fungi</taxon>
        <taxon>Dikarya</taxon>
        <taxon>Basidiomycota</taxon>
        <taxon>Agaricomycotina</taxon>
        <taxon>Tremellomycetes</taxon>
        <taxon>Trichosporonales</taxon>
        <taxon>Trichosporonaceae</taxon>
        <taxon>Trichosporon</taxon>
    </lineage>
</organism>
<keyword evidence="4" id="KW-0547">Nucleotide-binding</keyword>
<reference evidence="8 9" key="1">
    <citation type="journal article" date="2012" name="Eukaryot. Cell">
        <title>Draft genome sequence of CBS 2479, the standard type strain of Trichosporon asahii.</title>
        <authorList>
            <person name="Yang R.Y."/>
            <person name="Li H.T."/>
            <person name="Zhu H."/>
            <person name="Zhou G.P."/>
            <person name="Wang M."/>
            <person name="Wang L."/>
        </authorList>
    </citation>
    <scope>NUCLEOTIDE SEQUENCE [LARGE SCALE GENOMIC DNA]</scope>
    <source>
        <strain evidence="9">ATCC 90039 / CBS 2479 / JCM 2466 / KCTC 7840 / NCYC 2677 / UAMH 7654</strain>
    </source>
</reference>
<comment type="caution">
    <text evidence="8">The sequence shown here is derived from an EMBL/GenBank/DDBJ whole genome shotgun (WGS) entry which is preliminary data.</text>
</comment>
<dbReference type="FunFam" id="1.20.272.10:FF:000004">
    <property type="entry name" value="Replication factor C subunit 5"/>
    <property type="match status" value="1"/>
</dbReference>
<dbReference type="CDD" id="cd18140">
    <property type="entry name" value="HLD_clamp_RFC"/>
    <property type="match status" value="1"/>
</dbReference>
<evidence type="ECO:0000256" key="6">
    <source>
        <dbReference type="ARBA" id="ARBA00023242"/>
    </source>
</evidence>
<evidence type="ECO:0000256" key="2">
    <source>
        <dbReference type="ARBA" id="ARBA00005378"/>
    </source>
</evidence>
<feature type="domain" description="Replication factor C C-terminal" evidence="7">
    <location>
        <begin position="167"/>
        <end position="248"/>
    </location>
</feature>
<gene>
    <name evidence="8" type="ORF">A1Q1_01796</name>
</gene>
<dbReference type="AlphaFoldDB" id="J6F1V1"/>
<dbReference type="Gene3D" id="3.40.50.300">
    <property type="entry name" value="P-loop containing nucleotide triphosphate hydrolases"/>
    <property type="match status" value="1"/>
</dbReference>
<proteinExistence type="inferred from homology"/>
<dbReference type="Gene3D" id="1.20.272.10">
    <property type="match status" value="1"/>
</dbReference>
<dbReference type="EMBL" id="ALBS01000178">
    <property type="protein sequence ID" value="EJT49147.1"/>
    <property type="molecule type" value="Genomic_DNA"/>
</dbReference>
<dbReference type="SUPFAM" id="SSF48019">
    <property type="entry name" value="post-AAA+ oligomerization domain-like"/>
    <property type="match status" value="1"/>
</dbReference>
<evidence type="ECO:0000256" key="4">
    <source>
        <dbReference type="ARBA" id="ARBA00022741"/>
    </source>
</evidence>
<dbReference type="GO" id="GO:0031390">
    <property type="term" value="C:Ctf18 RFC-like complex"/>
    <property type="evidence" value="ECO:0007669"/>
    <property type="project" value="TreeGrafter"/>
</dbReference>
<dbReference type="GO" id="GO:0005663">
    <property type="term" value="C:DNA replication factor C complex"/>
    <property type="evidence" value="ECO:0007669"/>
    <property type="project" value="TreeGrafter"/>
</dbReference>
<comment type="similarity">
    <text evidence="2">Belongs to the activator 1 small subunits family.</text>
</comment>
<dbReference type="OrthoDB" id="4199794at2759"/>
<dbReference type="Proteomes" id="UP000002748">
    <property type="component" value="Unassembled WGS sequence"/>
</dbReference>
<dbReference type="PANTHER" id="PTHR11669:SF9">
    <property type="entry name" value="REPLICATION FACTOR C SUBUNIT 5"/>
    <property type="match status" value="1"/>
</dbReference>
<dbReference type="RefSeq" id="XP_014180310.1">
    <property type="nucleotide sequence ID" value="XM_014324835.1"/>
</dbReference>
<dbReference type="GO" id="GO:0031391">
    <property type="term" value="C:Elg1 RFC-like complex"/>
    <property type="evidence" value="ECO:0007669"/>
    <property type="project" value="TreeGrafter"/>
</dbReference>
<keyword evidence="6" id="KW-0539">Nucleus</keyword>
<evidence type="ECO:0000256" key="5">
    <source>
        <dbReference type="ARBA" id="ARBA00022840"/>
    </source>
</evidence>